<dbReference type="KEGG" id="pmet:G4Y79_08980"/>
<dbReference type="Proteomes" id="UP000594468">
    <property type="component" value="Chromosome"/>
</dbReference>
<sequence>MNWNTDWTYEQHRQYVNENIEKAQKRRQVETLMRESKLLRRTNRRRRNAPIE</sequence>
<gene>
    <name evidence="2" type="ORF">G4Y79_08980</name>
</gene>
<keyword evidence="3" id="KW-1185">Reference proteome</keyword>
<organism evidence="2 3">
    <name type="scientific">Phototrophicus methaneseepsis</name>
    <dbReference type="NCBI Taxonomy" id="2710758"/>
    <lineage>
        <taxon>Bacteria</taxon>
        <taxon>Bacillati</taxon>
        <taxon>Chloroflexota</taxon>
        <taxon>Candidatus Thermofontia</taxon>
        <taxon>Phototrophicales</taxon>
        <taxon>Phototrophicaceae</taxon>
        <taxon>Phototrophicus</taxon>
    </lineage>
</organism>
<evidence type="ECO:0000256" key="1">
    <source>
        <dbReference type="SAM" id="Coils"/>
    </source>
</evidence>
<name>A0A7S8ECN2_9CHLR</name>
<accession>A0A7S8ECN2</accession>
<keyword evidence="1" id="KW-0175">Coiled coil</keyword>
<evidence type="ECO:0000313" key="2">
    <source>
        <dbReference type="EMBL" id="QPC84491.1"/>
    </source>
</evidence>
<reference evidence="2 3" key="1">
    <citation type="submission" date="2020-02" db="EMBL/GenBank/DDBJ databases">
        <authorList>
            <person name="Zheng R.K."/>
            <person name="Sun C.M."/>
        </authorList>
    </citation>
    <scope>NUCLEOTIDE SEQUENCE [LARGE SCALE GENOMIC DNA]</scope>
    <source>
        <strain evidence="3">rifampicinis</strain>
    </source>
</reference>
<dbReference type="RefSeq" id="WP_195172554.1">
    <property type="nucleotide sequence ID" value="NZ_CP062983.1"/>
</dbReference>
<proteinExistence type="predicted"/>
<evidence type="ECO:0000313" key="3">
    <source>
        <dbReference type="Proteomes" id="UP000594468"/>
    </source>
</evidence>
<protein>
    <submittedName>
        <fullName evidence="2">Uncharacterized protein</fullName>
    </submittedName>
</protein>
<feature type="coiled-coil region" evidence="1">
    <location>
        <begin position="15"/>
        <end position="42"/>
    </location>
</feature>
<dbReference type="EMBL" id="CP062983">
    <property type="protein sequence ID" value="QPC84491.1"/>
    <property type="molecule type" value="Genomic_DNA"/>
</dbReference>
<dbReference type="AlphaFoldDB" id="A0A7S8ECN2"/>